<evidence type="ECO:0000256" key="5">
    <source>
        <dbReference type="ARBA" id="ARBA00023004"/>
    </source>
</evidence>
<evidence type="ECO:0000256" key="7">
    <source>
        <dbReference type="SAM" id="Phobius"/>
    </source>
</evidence>
<dbReference type="EMBL" id="JAZGLY010000001">
    <property type="protein sequence ID" value="MEE6186072.1"/>
    <property type="molecule type" value="Genomic_DNA"/>
</dbReference>
<evidence type="ECO:0000256" key="1">
    <source>
        <dbReference type="ARBA" id="ARBA00022448"/>
    </source>
</evidence>
<dbReference type="PANTHER" id="PTHR30176">
    <property type="entry name" value="FERREDOXIN-TYPE PROTEIN NAPH"/>
    <property type="match status" value="1"/>
</dbReference>
<dbReference type="Pfam" id="PF12801">
    <property type="entry name" value="Fer4_5"/>
    <property type="match status" value="1"/>
</dbReference>
<reference evidence="9 10" key="1">
    <citation type="submission" date="2024-01" db="EMBL/GenBank/DDBJ databases">
        <title>Niabella digestum sp. nov., isolated from waste digestion system.</title>
        <authorList>
            <person name="Zhang L."/>
        </authorList>
    </citation>
    <scope>NUCLEOTIDE SEQUENCE [LARGE SCALE GENOMIC DNA]</scope>
    <source>
        <strain evidence="9 10">A18</strain>
    </source>
</reference>
<evidence type="ECO:0000256" key="6">
    <source>
        <dbReference type="ARBA" id="ARBA00023014"/>
    </source>
</evidence>
<keyword evidence="3" id="KW-0479">Metal-binding</keyword>
<comment type="caution">
    <text evidence="9">The sequence shown here is derived from an EMBL/GenBank/DDBJ whole genome shotgun (WGS) entry which is preliminary data.</text>
</comment>
<evidence type="ECO:0000259" key="8">
    <source>
        <dbReference type="PROSITE" id="PS51379"/>
    </source>
</evidence>
<accession>A0ABU7RDL1</accession>
<keyword evidence="7" id="KW-1133">Transmembrane helix</keyword>
<keyword evidence="5" id="KW-0408">Iron</keyword>
<feature type="transmembrane region" description="Helical" evidence="7">
    <location>
        <begin position="47"/>
        <end position="68"/>
    </location>
</feature>
<dbReference type="InterPro" id="IPR017900">
    <property type="entry name" value="4Fe4S_Fe_S_CS"/>
</dbReference>
<feature type="transmembrane region" description="Helical" evidence="7">
    <location>
        <begin position="339"/>
        <end position="359"/>
    </location>
</feature>
<dbReference type="NCBIfam" id="TIGR02745">
    <property type="entry name" value="ccoG_rdxA_fixG"/>
    <property type="match status" value="1"/>
</dbReference>
<feature type="transmembrane region" description="Helical" evidence="7">
    <location>
        <begin position="159"/>
        <end position="180"/>
    </location>
</feature>
<keyword evidence="1" id="KW-0813">Transport</keyword>
<name>A0ABU7RDL1_9BACT</name>
<evidence type="ECO:0000313" key="10">
    <source>
        <dbReference type="Proteomes" id="UP001357452"/>
    </source>
</evidence>
<dbReference type="SUPFAM" id="SSF54862">
    <property type="entry name" value="4Fe-4S ferredoxins"/>
    <property type="match status" value="1"/>
</dbReference>
<feature type="transmembrane region" description="Helical" evidence="7">
    <location>
        <begin position="88"/>
        <end position="109"/>
    </location>
</feature>
<keyword evidence="4" id="KW-0249">Electron transport</keyword>
<dbReference type="RefSeq" id="WP_330973477.1">
    <property type="nucleotide sequence ID" value="NZ_JAZGLY010000001.1"/>
</dbReference>
<dbReference type="Pfam" id="PF13746">
    <property type="entry name" value="Fer4_18"/>
    <property type="match status" value="1"/>
</dbReference>
<sequence length="472" mass="54496">MNEPISSIQEETYRDRIASVTEKGKRKWIYAQQPTGRFYKARTILAWLYLIVFFTMPFIKVNGMPFIMLNFFEGKFILFSKIFWPQDFIIFALGMITMVIFIALFTVVYGRLFCGWVCPQTIFMEFVFRKLEWWIEGTPTQQKKRAQHKQSFDFLWRRIIKYVLFFVLSFLIANTFLSYIVGIDELKNMIAAPISENFGLLSGLLVFTLLFFSVYAFVRDLVCTTVCPYGRLQSVLFDKNTMLIAYDYNRGEPRGKLKKHTENNSRPRGDCVDCKLCVNVCPTGIDIRNGVQMECIGCTACADACDSVMLKLNRPTGLIRYASENEIQHGQNFRFSGKVLGYSIMLFLLLAAMSVMIFTRRSIDTSIARVKGQLYQEVPEGKLSNLYNAKIINKTHQPIKVHLKLNHIEGGEIKLIGIPNITLKPESINEIFFFVILPDRAVKQRSQKIKIDVYSEENKLQTIKTTFLGPFS</sequence>
<dbReference type="InterPro" id="IPR051684">
    <property type="entry name" value="Electron_Trans/Redox"/>
</dbReference>
<dbReference type="Gene3D" id="2.60.40.10">
    <property type="entry name" value="Immunoglobulins"/>
    <property type="match status" value="1"/>
</dbReference>
<evidence type="ECO:0000256" key="3">
    <source>
        <dbReference type="ARBA" id="ARBA00022723"/>
    </source>
</evidence>
<keyword evidence="6" id="KW-0411">Iron-sulfur</keyword>
<evidence type="ECO:0000256" key="4">
    <source>
        <dbReference type="ARBA" id="ARBA00022982"/>
    </source>
</evidence>
<dbReference type="PANTHER" id="PTHR30176:SF3">
    <property type="entry name" value="FERREDOXIN-TYPE PROTEIN NAPH"/>
    <property type="match status" value="1"/>
</dbReference>
<dbReference type="InterPro" id="IPR013783">
    <property type="entry name" value="Ig-like_fold"/>
</dbReference>
<keyword evidence="2" id="KW-0004">4Fe-4S</keyword>
<dbReference type="Proteomes" id="UP001357452">
    <property type="component" value="Unassembled WGS sequence"/>
</dbReference>
<dbReference type="InterPro" id="IPR017896">
    <property type="entry name" value="4Fe4S_Fe-S-bd"/>
</dbReference>
<dbReference type="Gene3D" id="3.30.70.20">
    <property type="match status" value="1"/>
</dbReference>
<evidence type="ECO:0000313" key="9">
    <source>
        <dbReference type="EMBL" id="MEE6186072.1"/>
    </source>
</evidence>
<keyword evidence="7" id="KW-0472">Membrane</keyword>
<dbReference type="InterPro" id="IPR032879">
    <property type="entry name" value="FixG_C"/>
</dbReference>
<protein>
    <submittedName>
        <fullName evidence="9">Cytochrome c oxidase accessory protein CcoG</fullName>
    </submittedName>
</protein>
<keyword evidence="7" id="KW-0812">Transmembrane</keyword>
<proteinExistence type="predicted"/>
<gene>
    <name evidence="9" type="primary">ccoG</name>
    <name evidence="9" type="ORF">V2H41_02175</name>
</gene>
<dbReference type="PROSITE" id="PS51379">
    <property type="entry name" value="4FE4S_FER_2"/>
    <property type="match status" value="1"/>
</dbReference>
<dbReference type="PROSITE" id="PS00198">
    <property type="entry name" value="4FE4S_FER_1"/>
    <property type="match status" value="1"/>
</dbReference>
<organism evidence="9 10">
    <name type="scientific">Niabella digestorum</name>
    <dbReference type="NCBI Taxonomy" id="3117701"/>
    <lineage>
        <taxon>Bacteria</taxon>
        <taxon>Pseudomonadati</taxon>
        <taxon>Bacteroidota</taxon>
        <taxon>Chitinophagia</taxon>
        <taxon>Chitinophagales</taxon>
        <taxon>Chitinophagaceae</taxon>
        <taxon>Niabella</taxon>
    </lineage>
</organism>
<evidence type="ECO:0000256" key="2">
    <source>
        <dbReference type="ARBA" id="ARBA00022485"/>
    </source>
</evidence>
<keyword evidence="10" id="KW-1185">Reference proteome</keyword>
<dbReference type="InterPro" id="IPR014116">
    <property type="entry name" value="Cyt_c_oxidase_cbb3_FixG"/>
</dbReference>
<dbReference type="Pfam" id="PF11614">
    <property type="entry name" value="FixG_C"/>
    <property type="match status" value="1"/>
</dbReference>
<feature type="domain" description="4Fe-4S ferredoxin-type" evidence="8">
    <location>
        <begin position="259"/>
        <end position="290"/>
    </location>
</feature>
<feature type="transmembrane region" description="Helical" evidence="7">
    <location>
        <begin position="200"/>
        <end position="218"/>
    </location>
</feature>